<dbReference type="Proteomes" id="UP000663586">
    <property type="component" value="Chromosome"/>
</dbReference>
<sequence>MSEWEHIVAMNRRSLSIAAIALLAVVCLGMVAAVAFPLSTGEPQAATESFDQHVDEEYQLSAAIETDGDVRLAVDGGVSESGEGYVRIVDTGVTDTRYHDGDNDTVYRQLLIDDAGPDQPDADRYLEDIEDDPDERLVRENRAGETTELVTVVENPDTEVGDRLDGGASVVTETLGVAEYDPVETSDGTQTLSPTDSWFDEYRSYRITGSSGEVRIDAETNAVEHADVRWELTTDVGSYAEYLLAGETTTQRITYEYEDGDVDVETPGWVDEIDD</sequence>
<dbReference type="AlphaFoldDB" id="A0A897MTA1"/>
<accession>A0A897MTA1</accession>
<dbReference type="KEGG" id="hara:AArcS_2325"/>
<evidence type="ECO:0000313" key="1">
    <source>
        <dbReference type="EMBL" id="QSG03521.1"/>
    </source>
</evidence>
<gene>
    <name evidence="1" type="ORF">AArcS_2325</name>
</gene>
<proteinExistence type="predicted"/>
<organism evidence="1 2">
    <name type="scientific">Natranaeroarchaeum sulfidigenes</name>
    <dbReference type="NCBI Taxonomy" id="2784880"/>
    <lineage>
        <taxon>Archaea</taxon>
        <taxon>Methanobacteriati</taxon>
        <taxon>Methanobacteriota</taxon>
        <taxon>Stenosarchaea group</taxon>
        <taxon>Halobacteria</taxon>
        <taxon>Halobacteriales</taxon>
        <taxon>Natronoarchaeaceae</taxon>
        <taxon>Natranaeroarchaeum</taxon>
    </lineage>
</organism>
<dbReference type="EMBL" id="CP064786">
    <property type="protein sequence ID" value="QSG03521.1"/>
    <property type="molecule type" value="Genomic_DNA"/>
</dbReference>
<keyword evidence="2" id="KW-1185">Reference proteome</keyword>
<name>A0A897MTA1_9EURY</name>
<evidence type="ECO:0000313" key="2">
    <source>
        <dbReference type="Proteomes" id="UP000663586"/>
    </source>
</evidence>
<reference evidence="1" key="1">
    <citation type="submission" date="2020-11" db="EMBL/GenBank/DDBJ databases">
        <title>Carbohydrate-dependent, anaerobic sulfur respiration: A novel catabolism in halophilic archaea.</title>
        <authorList>
            <person name="Sorokin D.Y."/>
            <person name="Messina E."/>
            <person name="Smedile F."/>
            <person name="La Cono V."/>
            <person name="Hallsworth J.E."/>
            <person name="Yakimov M.M."/>
        </authorList>
    </citation>
    <scope>NUCLEOTIDE SEQUENCE</scope>
    <source>
        <strain evidence="1">AArc-S</strain>
    </source>
</reference>
<protein>
    <submittedName>
        <fullName evidence="1">Uncharacterized protein</fullName>
    </submittedName>
</protein>